<keyword evidence="16" id="KW-1185">Reference proteome</keyword>
<evidence type="ECO:0000256" key="4">
    <source>
        <dbReference type="ARBA" id="ARBA00022692"/>
    </source>
</evidence>
<accession>A0A1M6BH90</accession>
<sequence>MPYKSLCIWLLVLLCICQPSFADAAEGLEDFEEVGLTELYGDEELVSIATGSKKPVYKAPAIASVITAQQIAEMGARNINEVLETVPGLHVGLSAINRLDSVYSIRGIHTGFNPQVLLLLNGIPFGPPLTGSHPTLFRMPVTSISRIEVIRGPGSAIYGADAYAGVINIITKDANELESEVGARYGSFDSQDVWLQHNGDLGGWKIGGSFEYQTSDGDSDRRISSDYQTVLLEEGKIPGTNYSLAPGSLNTDYEVYNAMLNAEKGNFNLRLWNWHLNKAGVGAGGSLALDPVGYQDESIYLIDATYNNDSFAPDWSLNFSLNYLYQESDIYLVLNPPGTYPDISQPGLFPFPDGVIGNPSGTSQQTGVELSTSYTGFSGHRLRLSGGSRYYHQDTDEIKNFGYGTNPGTMTDVSDTAYVSVPDKHRALFYLSLQDEWQLAPDWEFTGGLRFDNYSDFGNTLNPRLALVWSTRHNLTTKLLYGRAFRAPSFQELYATQNPVTLGNSELEPETIDTAELAFDYRPTYSLQTVLNLYLYRANGLIEYVSNGDGTKTAQNIRDQEGYGFELEANWDATDKLRLSANYSWQYSVDCDSDKRVSDAPGQQVFISSNWNFLPNWRLYSQLNWIASRHRSDSDTREKVDDYLLVDLSLQRTQIFKRLTVKLSVRNLFDEDAYEPSDGDKISDDYPLEGRSLWCELSYRF</sequence>
<keyword evidence="2 10" id="KW-0813">Transport</keyword>
<keyword evidence="6 11" id="KW-0798">TonB box</keyword>
<evidence type="ECO:0000313" key="16">
    <source>
        <dbReference type="Proteomes" id="UP000184171"/>
    </source>
</evidence>
<evidence type="ECO:0000256" key="7">
    <source>
        <dbReference type="ARBA" id="ARBA00023136"/>
    </source>
</evidence>
<dbReference type="InterPro" id="IPR036942">
    <property type="entry name" value="Beta-barrel_TonB_sf"/>
</dbReference>
<evidence type="ECO:0000256" key="3">
    <source>
        <dbReference type="ARBA" id="ARBA00022452"/>
    </source>
</evidence>
<keyword evidence="3 10" id="KW-1134">Transmembrane beta strand</keyword>
<gene>
    <name evidence="15" type="ORF">SAMN02745165_00182</name>
</gene>
<evidence type="ECO:0000256" key="11">
    <source>
        <dbReference type="RuleBase" id="RU003357"/>
    </source>
</evidence>
<protein>
    <submittedName>
        <fullName evidence="15">Iron complex outermembrane recepter protein</fullName>
    </submittedName>
</protein>
<evidence type="ECO:0000256" key="2">
    <source>
        <dbReference type="ARBA" id="ARBA00022448"/>
    </source>
</evidence>
<evidence type="ECO:0000256" key="1">
    <source>
        <dbReference type="ARBA" id="ARBA00004571"/>
    </source>
</evidence>
<dbReference type="RefSeq" id="WP_072904863.1">
    <property type="nucleotide sequence ID" value="NZ_FQZT01000001.1"/>
</dbReference>
<dbReference type="GO" id="GO:0044718">
    <property type="term" value="P:siderophore transmembrane transport"/>
    <property type="evidence" value="ECO:0007669"/>
    <property type="project" value="TreeGrafter"/>
</dbReference>
<dbReference type="InterPro" id="IPR037066">
    <property type="entry name" value="Plug_dom_sf"/>
</dbReference>
<evidence type="ECO:0000259" key="14">
    <source>
        <dbReference type="Pfam" id="PF07715"/>
    </source>
</evidence>
<dbReference type="PANTHER" id="PTHR30069:SF29">
    <property type="entry name" value="HEMOGLOBIN AND HEMOGLOBIN-HAPTOGLOBIN-BINDING PROTEIN 1-RELATED"/>
    <property type="match status" value="1"/>
</dbReference>
<dbReference type="InterPro" id="IPR012910">
    <property type="entry name" value="Plug_dom"/>
</dbReference>
<feature type="domain" description="TonB-dependent receptor-like beta-barrel" evidence="13">
    <location>
        <begin position="295"/>
        <end position="668"/>
    </location>
</feature>
<comment type="subcellular location">
    <subcellularLocation>
        <location evidence="1 10">Cell outer membrane</location>
        <topology evidence="1 10">Multi-pass membrane protein</topology>
    </subcellularLocation>
</comment>
<dbReference type="EMBL" id="FQZT01000001">
    <property type="protein sequence ID" value="SHI48140.1"/>
    <property type="molecule type" value="Genomic_DNA"/>
</dbReference>
<dbReference type="Gene3D" id="2.170.130.10">
    <property type="entry name" value="TonB-dependent receptor, plug domain"/>
    <property type="match status" value="1"/>
</dbReference>
<dbReference type="OrthoDB" id="9800913at2"/>
<dbReference type="GO" id="GO:0009279">
    <property type="term" value="C:cell outer membrane"/>
    <property type="evidence" value="ECO:0007669"/>
    <property type="project" value="UniProtKB-SubCell"/>
</dbReference>
<keyword evidence="8" id="KW-0675">Receptor</keyword>
<comment type="similarity">
    <text evidence="10 11">Belongs to the TonB-dependent receptor family.</text>
</comment>
<evidence type="ECO:0000256" key="6">
    <source>
        <dbReference type="ARBA" id="ARBA00023077"/>
    </source>
</evidence>
<dbReference type="InterPro" id="IPR039426">
    <property type="entry name" value="TonB-dep_rcpt-like"/>
</dbReference>
<name>A0A1M6BH90_MALRU</name>
<dbReference type="Gene3D" id="2.40.170.20">
    <property type="entry name" value="TonB-dependent receptor, beta-barrel domain"/>
    <property type="match status" value="1"/>
</dbReference>
<dbReference type="PANTHER" id="PTHR30069">
    <property type="entry name" value="TONB-DEPENDENT OUTER MEMBRANE RECEPTOR"/>
    <property type="match status" value="1"/>
</dbReference>
<evidence type="ECO:0000259" key="13">
    <source>
        <dbReference type="Pfam" id="PF00593"/>
    </source>
</evidence>
<evidence type="ECO:0000256" key="8">
    <source>
        <dbReference type="ARBA" id="ARBA00023170"/>
    </source>
</evidence>
<evidence type="ECO:0000256" key="5">
    <source>
        <dbReference type="ARBA" id="ARBA00022729"/>
    </source>
</evidence>
<dbReference type="STRING" id="1122189.SAMN02745165_00182"/>
<dbReference type="Pfam" id="PF00593">
    <property type="entry name" value="TonB_dep_Rec_b-barrel"/>
    <property type="match status" value="1"/>
</dbReference>
<dbReference type="Pfam" id="PF07715">
    <property type="entry name" value="Plug"/>
    <property type="match status" value="1"/>
</dbReference>
<proteinExistence type="inferred from homology"/>
<evidence type="ECO:0000256" key="10">
    <source>
        <dbReference type="PROSITE-ProRule" id="PRU01360"/>
    </source>
</evidence>
<evidence type="ECO:0000313" key="15">
    <source>
        <dbReference type="EMBL" id="SHI48140.1"/>
    </source>
</evidence>
<feature type="chain" id="PRO_5013314002" evidence="12">
    <location>
        <begin position="25"/>
        <end position="701"/>
    </location>
</feature>
<dbReference type="GO" id="GO:0015344">
    <property type="term" value="F:siderophore uptake transmembrane transporter activity"/>
    <property type="evidence" value="ECO:0007669"/>
    <property type="project" value="TreeGrafter"/>
</dbReference>
<keyword evidence="9 10" id="KW-0998">Cell outer membrane</keyword>
<dbReference type="CDD" id="cd01347">
    <property type="entry name" value="ligand_gated_channel"/>
    <property type="match status" value="1"/>
</dbReference>
<keyword evidence="5 12" id="KW-0732">Signal</keyword>
<organism evidence="15 16">
    <name type="scientific">Malonomonas rubra DSM 5091</name>
    <dbReference type="NCBI Taxonomy" id="1122189"/>
    <lineage>
        <taxon>Bacteria</taxon>
        <taxon>Pseudomonadati</taxon>
        <taxon>Thermodesulfobacteriota</taxon>
        <taxon>Desulfuromonadia</taxon>
        <taxon>Desulfuromonadales</taxon>
        <taxon>Geopsychrobacteraceae</taxon>
        <taxon>Malonomonas</taxon>
    </lineage>
</organism>
<dbReference type="Proteomes" id="UP000184171">
    <property type="component" value="Unassembled WGS sequence"/>
</dbReference>
<dbReference type="AlphaFoldDB" id="A0A1M6BH90"/>
<reference evidence="15 16" key="1">
    <citation type="submission" date="2016-11" db="EMBL/GenBank/DDBJ databases">
        <authorList>
            <person name="Jaros S."/>
            <person name="Januszkiewicz K."/>
            <person name="Wedrychowicz H."/>
        </authorList>
    </citation>
    <scope>NUCLEOTIDE SEQUENCE [LARGE SCALE GENOMIC DNA]</scope>
    <source>
        <strain evidence="15 16">DSM 5091</strain>
    </source>
</reference>
<dbReference type="PROSITE" id="PS52016">
    <property type="entry name" value="TONB_DEPENDENT_REC_3"/>
    <property type="match status" value="1"/>
</dbReference>
<feature type="signal peptide" evidence="12">
    <location>
        <begin position="1"/>
        <end position="24"/>
    </location>
</feature>
<evidence type="ECO:0000256" key="9">
    <source>
        <dbReference type="ARBA" id="ARBA00023237"/>
    </source>
</evidence>
<keyword evidence="7 10" id="KW-0472">Membrane</keyword>
<dbReference type="SUPFAM" id="SSF56935">
    <property type="entry name" value="Porins"/>
    <property type="match status" value="1"/>
</dbReference>
<keyword evidence="4 10" id="KW-0812">Transmembrane</keyword>
<feature type="domain" description="TonB-dependent receptor plug" evidence="14">
    <location>
        <begin position="56"/>
        <end position="166"/>
    </location>
</feature>
<evidence type="ECO:0000256" key="12">
    <source>
        <dbReference type="SAM" id="SignalP"/>
    </source>
</evidence>
<dbReference type="InterPro" id="IPR000531">
    <property type="entry name" value="Beta-barrel_TonB"/>
</dbReference>